<accession>A0A6A5QK27</accession>
<keyword evidence="4" id="KW-1185">Reference proteome</keyword>
<keyword evidence="2" id="KW-0732">Signal</keyword>
<protein>
    <submittedName>
        <fullName evidence="3">Uncharacterized protein</fullName>
    </submittedName>
</protein>
<dbReference type="EMBL" id="ML979135">
    <property type="protein sequence ID" value="KAF1915955.1"/>
    <property type="molecule type" value="Genomic_DNA"/>
</dbReference>
<name>A0A6A5QK27_AMPQU</name>
<evidence type="ECO:0000313" key="4">
    <source>
        <dbReference type="Proteomes" id="UP000800096"/>
    </source>
</evidence>
<feature type="signal peptide" evidence="2">
    <location>
        <begin position="1"/>
        <end position="17"/>
    </location>
</feature>
<dbReference type="OrthoDB" id="3799886at2759"/>
<dbReference type="AlphaFoldDB" id="A0A6A5QK27"/>
<proteinExistence type="predicted"/>
<feature type="chain" id="PRO_5025335346" evidence="2">
    <location>
        <begin position="18"/>
        <end position="88"/>
    </location>
</feature>
<dbReference type="Proteomes" id="UP000800096">
    <property type="component" value="Unassembled WGS sequence"/>
</dbReference>
<sequence length="88" mass="8795">MKLAAPATLLFATLALASPAPAPDANAAAVALEAVVPSARAPFLEERAKKPKGGSGGNSTGAADMLSPSRALQLGALTLGVMQTVRLW</sequence>
<feature type="region of interest" description="Disordered" evidence="1">
    <location>
        <begin position="43"/>
        <end position="64"/>
    </location>
</feature>
<organism evidence="3 4">
    <name type="scientific">Ampelomyces quisqualis</name>
    <name type="common">Powdery mildew agent</name>
    <dbReference type="NCBI Taxonomy" id="50730"/>
    <lineage>
        <taxon>Eukaryota</taxon>
        <taxon>Fungi</taxon>
        <taxon>Dikarya</taxon>
        <taxon>Ascomycota</taxon>
        <taxon>Pezizomycotina</taxon>
        <taxon>Dothideomycetes</taxon>
        <taxon>Pleosporomycetidae</taxon>
        <taxon>Pleosporales</taxon>
        <taxon>Pleosporineae</taxon>
        <taxon>Phaeosphaeriaceae</taxon>
        <taxon>Ampelomyces</taxon>
    </lineage>
</organism>
<evidence type="ECO:0000313" key="3">
    <source>
        <dbReference type="EMBL" id="KAF1915955.1"/>
    </source>
</evidence>
<evidence type="ECO:0000256" key="1">
    <source>
        <dbReference type="SAM" id="MobiDB-lite"/>
    </source>
</evidence>
<evidence type="ECO:0000256" key="2">
    <source>
        <dbReference type="SAM" id="SignalP"/>
    </source>
</evidence>
<gene>
    <name evidence="3" type="ORF">BDU57DRAFT_447661</name>
</gene>
<reference evidence="3" key="1">
    <citation type="journal article" date="2020" name="Stud. Mycol.">
        <title>101 Dothideomycetes genomes: a test case for predicting lifestyles and emergence of pathogens.</title>
        <authorList>
            <person name="Haridas S."/>
            <person name="Albert R."/>
            <person name="Binder M."/>
            <person name="Bloem J."/>
            <person name="Labutti K."/>
            <person name="Salamov A."/>
            <person name="Andreopoulos B."/>
            <person name="Baker S."/>
            <person name="Barry K."/>
            <person name="Bills G."/>
            <person name="Bluhm B."/>
            <person name="Cannon C."/>
            <person name="Castanera R."/>
            <person name="Culley D."/>
            <person name="Daum C."/>
            <person name="Ezra D."/>
            <person name="Gonzalez J."/>
            <person name="Henrissat B."/>
            <person name="Kuo A."/>
            <person name="Liang C."/>
            <person name="Lipzen A."/>
            <person name="Lutzoni F."/>
            <person name="Magnuson J."/>
            <person name="Mondo S."/>
            <person name="Nolan M."/>
            <person name="Ohm R."/>
            <person name="Pangilinan J."/>
            <person name="Park H.-J."/>
            <person name="Ramirez L."/>
            <person name="Alfaro M."/>
            <person name="Sun H."/>
            <person name="Tritt A."/>
            <person name="Yoshinaga Y."/>
            <person name="Zwiers L.-H."/>
            <person name="Turgeon B."/>
            <person name="Goodwin S."/>
            <person name="Spatafora J."/>
            <person name="Crous P."/>
            <person name="Grigoriev I."/>
        </authorList>
    </citation>
    <scope>NUCLEOTIDE SEQUENCE</scope>
    <source>
        <strain evidence="3">HMLAC05119</strain>
    </source>
</reference>